<gene>
    <name evidence="1" type="ORF">A4U43_C03F21630</name>
</gene>
<accession>A0A5P1FBY4</accession>
<keyword evidence="2" id="KW-1185">Reference proteome</keyword>
<dbReference type="Gramene" id="ONK75888">
    <property type="protein sequence ID" value="ONK75888"/>
    <property type="gene ID" value="A4U43_C03F21630"/>
</dbReference>
<evidence type="ECO:0000313" key="1">
    <source>
        <dbReference type="EMBL" id="ONK75888.1"/>
    </source>
</evidence>
<protein>
    <submittedName>
        <fullName evidence="1">Uncharacterized protein</fullName>
    </submittedName>
</protein>
<dbReference type="Proteomes" id="UP000243459">
    <property type="component" value="Chromosome 3"/>
</dbReference>
<evidence type="ECO:0000313" key="2">
    <source>
        <dbReference type="Proteomes" id="UP000243459"/>
    </source>
</evidence>
<name>A0A5P1FBY4_ASPOF</name>
<sequence length="123" mass="14033">MSDILIREPEALKQPDVGHYRFLDVVVIASTHSTGSRRCGRTNLSRTEAKELPSDPKRLSGLNWTIWVRIWLSKHASLSALSLGLRVLLRSAYRSLGCHEMRVLMWEVVRLMDLKRATTESGF</sequence>
<reference evidence="2" key="1">
    <citation type="journal article" date="2017" name="Nat. Commun.">
        <title>The asparagus genome sheds light on the origin and evolution of a young Y chromosome.</title>
        <authorList>
            <person name="Harkess A."/>
            <person name="Zhou J."/>
            <person name="Xu C."/>
            <person name="Bowers J.E."/>
            <person name="Van der Hulst R."/>
            <person name="Ayyampalayam S."/>
            <person name="Mercati F."/>
            <person name="Riccardi P."/>
            <person name="McKain M.R."/>
            <person name="Kakrana A."/>
            <person name="Tang H."/>
            <person name="Ray J."/>
            <person name="Groenendijk J."/>
            <person name="Arikit S."/>
            <person name="Mathioni S.M."/>
            <person name="Nakano M."/>
            <person name="Shan H."/>
            <person name="Telgmann-Rauber A."/>
            <person name="Kanno A."/>
            <person name="Yue Z."/>
            <person name="Chen H."/>
            <person name="Li W."/>
            <person name="Chen Y."/>
            <person name="Xu X."/>
            <person name="Zhang Y."/>
            <person name="Luo S."/>
            <person name="Chen H."/>
            <person name="Gao J."/>
            <person name="Mao Z."/>
            <person name="Pires J.C."/>
            <person name="Luo M."/>
            <person name="Kudrna D."/>
            <person name="Wing R.A."/>
            <person name="Meyers B.C."/>
            <person name="Yi K."/>
            <person name="Kong H."/>
            <person name="Lavrijsen P."/>
            <person name="Sunseri F."/>
            <person name="Falavigna A."/>
            <person name="Ye Y."/>
            <person name="Leebens-Mack J.H."/>
            <person name="Chen G."/>
        </authorList>
    </citation>
    <scope>NUCLEOTIDE SEQUENCE [LARGE SCALE GENOMIC DNA]</scope>
    <source>
        <strain evidence="2">cv. DH0086</strain>
    </source>
</reference>
<dbReference type="AlphaFoldDB" id="A0A5P1FBY4"/>
<organism evidence="1 2">
    <name type="scientific">Asparagus officinalis</name>
    <name type="common">Garden asparagus</name>
    <dbReference type="NCBI Taxonomy" id="4686"/>
    <lineage>
        <taxon>Eukaryota</taxon>
        <taxon>Viridiplantae</taxon>
        <taxon>Streptophyta</taxon>
        <taxon>Embryophyta</taxon>
        <taxon>Tracheophyta</taxon>
        <taxon>Spermatophyta</taxon>
        <taxon>Magnoliopsida</taxon>
        <taxon>Liliopsida</taxon>
        <taxon>Asparagales</taxon>
        <taxon>Asparagaceae</taxon>
        <taxon>Asparagoideae</taxon>
        <taxon>Asparagus</taxon>
    </lineage>
</organism>
<dbReference type="EMBL" id="CM007383">
    <property type="protein sequence ID" value="ONK75888.1"/>
    <property type="molecule type" value="Genomic_DNA"/>
</dbReference>
<proteinExistence type="predicted"/>